<evidence type="ECO:0000313" key="3">
    <source>
        <dbReference type="Proteomes" id="UP000566819"/>
    </source>
</evidence>
<evidence type="ECO:0000313" key="2">
    <source>
        <dbReference type="EMBL" id="KAF4633797.1"/>
    </source>
</evidence>
<proteinExistence type="predicted"/>
<protein>
    <recommendedName>
        <fullName evidence="1">Heterokaryon incompatibility domain-containing protein</fullName>
    </recommendedName>
</protein>
<dbReference type="PANTHER" id="PTHR24148:SF64">
    <property type="entry name" value="HETEROKARYON INCOMPATIBILITY DOMAIN-CONTAINING PROTEIN"/>
    <property type="match status" value="1"/>
</dbReference>
<dbReference type="InterPro" id="IPR010730">
    <property type="entry name" value="HET"/>
</dbReference>
<dbReference type="OrthoDB" id="3553147at2759"/>
<dbReference type="Pfam" id="PF26639">
    <property type="entry name" value="Het-6_barrel"/>
    <property type="match status" value="1"/>
</dbReference>
<dbReference type="InterPro" id="IPR052895">
    <property type="entry name" value="HetReg/Transcr_Mod"/>
</dbReference>
<accession>A0A8H4RPQ6</accession>
<sequence>MPLYKFFSQFSNYRRKHGETTVEKSTPYEYTPVDEAADEIRLLTLYPGAFTDPVRVAITVAPFTTDHVPVFEALSYTWGSPKNPVRIFVGQSGHNILSVTKNLSEALPYLRYEDEPRVLWIDAICINQQDLKERSQQVKRMADIYSKAARVVVWLGLASETTSMAIICFDTIASHIDVNWPKLEIRALSVDRSWADLETAPPFDRDACLAILEFLGHQWFERLWIYQEIRLAAEGAILMCGYQTIQWTSFRKAPYFLARKVRLLSLPDNLFTTLRNRIDNVMNLCRYSGYLPLERLIEQTKNCKCSDSRDRIFALLSLLDEEDRCCGIKSDYTKNVRDVYQNVTKGITAFRRDLSILGSAEMHEGIERGPSWVPDWSRPRRTERLPISLASSCSWAISDFSSEGILKVPGKVADTIELVEQFKLRDEQSTREIAAEIKRVVLRLMLTNSNVFDLDLHSICRTLCVNDFSERYDPPKIDTPSLSLTELRLADVLHKPEDAWQGLGAVLSGVFMNRCHGRSMYRTTRGHLGLAPEAAQRGDLVTILLGCRTPVILRPTGDGYFKVVGEAYCDGFENGEVLLGPLPNGFRFIKRWNEEAGGYCATFLNSETGAFGPEDPRLSHISLPLGWVAVSHEQEQLWTLFINYITGDDSRMTDPRLTPDALKQRGVDVQTFNLI</sequence>
<gene>
    <name evidence="2" type="ORF">G7Y89_g4314</name>
</gene>
<dbReference type="AlphaFoldDB" id="A0A8H4RPQ6"/>
<evidence type="ECO:0000259" key="1">
    <source>
        <dbReference type="Pfam" id="PF06985"/>
    </source>
</evidence>
<dbReference type="PANTHER" id="PTHR24148">
    <property type="entry name" value="ANKYRIN REPEAT DOMAIN-CONTAINING PROTEIN 39 HOMOLOG-RELATED"/>
    <property type="match status" value="1"/>
</dbReference>
<reference evidence="2 3" key="1">
    <citation type="submission" date="2020-03" db="EMBL/GenBank/DDBJ databases">
        <title>Draft Genome Sequence of Cudoniella acicularis.</title>
        <authorList>
            <person name="Buettner E."/>
            <person name="Kellner H."/>
        </authorList>
    </citation>
    <scope>NUCLEOTIDE SEQUENCE [LARGE SCALE GENOMIC DNA]</scope>
    <source>
        <strain evidence="2 3">DSM 108380</strain>
    </source>
</reference>
<feature type="domain" description="Heterokaryon incompatibility" evidence="1">
    <location>
        <begin position="71"/>
        <end position="228"/>
    </location>
</feature>
<dbReference type="EMBL" id="JAAMPI010000231">
    <property type="protein sequence ID" value="KAF4633797.1"/>
    <property type="molecule type" value="Genomic_DNA"/>
</dbReference>
<organism evidence="2 3">
    <name type="scientific">Cudoniella acicularis</name>
    <dbReference type="NCBI Taxonomy" id="354080"/>
    <lineage>
        <taxon>Eukaryota</taxon>
        <taxon>Fungi</taxon>
        <taxon>Dikarya</taxon>
        <taxon>Ascomycota</taxon>
        <taxon>Pezizomycotina</taxon>
        <taxon>Leotiomycetes</taxon>
        <taxon>Helotiales</taxon>
        <taxon>Tricladiaceae</taxon>
        <taxon>Cudoniella</taxon>
    </lineage>
</organism>
<name>A0A8H4RPQ6_9HELO</name>
<keyword evidence="3" id="KW-1185">Reference proteome</keyword>
<dbReference type="Pfam" id="PF06985">
    <property type="entry name" value="HET"/>
    <property type="match status" value="1"/>
</dbReference>
<dbReference type="Proteomes" id="UP000566819">
    <property type="component" value="Unassembled WGS sequence"/>
</dbReference>
<comment type="caution">
    <text evidence="2">The sequence shown here is derived from an EMBL/GenBank/DDBJ whole genome shotgun (WGS) entry which is preliminary data.</text>
</comment>